<protein>
    <submittedName>
        <fullName evidence="1">Uncharacterized protein</fullName>
    </submittedName>
</protein>
<sequence>MNPWAALEPSSVATVRQLTSKARPLCPRLRLPCLWSGPAPATQPPDLPAAALTRVTRARLKSLTVPAALCLICDRLQTLL</sequence>
<accession>A0AC59ZQC3</accession>
<dbReference type="EMBL" id="OX596117">
    <property type="protein sequence ID" value="CAN0487375.1"/>
    <property type="molecule type" value="Genomic_DNA"/>
</dbReference>
<gene>
    <name evidence="1" type="ORF">MRATA1EN22A_LOCUS21373</name>
</gene>
<evidence type="ECO:0000313" key="2">
    <source>
        <dbReference type="Proteomes" id="UP001162501"/>
    </source>
</evidence>
<reference evidence="1" key="2">
    <citation type="submission" date="2025-03" db="EMBL/GenBank/DDBJ databases">
        <authorList>
            <consortium name="ELIXIR-Norway"/>
            <consortium name="Elixir Norway"/>
        </authorList>
    </citation>
    <scope>NUCLEOTIDE SEQUENCE</scope>
</reference>
<name>A0AC59ZQC3_RANTA</name>
<evidence type="ECO:0000313" key="1">
    <source>
        <dbReference type="EMBL" id="CAN0487375.1"/>
    </source>
</evidence>
<reference evidence="1" key="1">
    <citation type="submission" date="2023-05" db="EMBL/GenBank/DDBJ databases">
        <authorList>
            <consortium name="ELIXIR-Norway"/>
        </authorList>
    </citation>
    <scope>NUCLEOTIDE SEQUENCE</scope>
</reference>
<proteinExistence type="predicted"/>
<dbReference type="Proteomes" id="UP001162501">
    <property type="component" value="Chromosome 33"/>
</dbReference>
<organism evidence="1 2">
    <name type="scientific">Rangifer tarandus platyrhynchus</name>
    <name type="common">Svalbard reindeer</name>
    <dbReference type="NCBI Taxonomy" id="3082113"/>
    <lineage>
        <taxon>Eukaryota</taxon>
        <taxon>Metazoa</taxon>
        <taxon>Chordata</taxon>
        <taxon>Craniata</taxon>
        <taxon>Vertebrata</taxon>
        <taxon>Euteleostomi</taxon>
        <taxon>Mammalia</taxon>
        <taxon>Eutheria</taxon>
        <taxon>Laurasiatheria</taxon>
        <taxon>Artiodactyla</taxon>
        <taxon>Ruminantia</taxon>
        <taxon>Pecora</taxon>
        <taxon>Cervidae</taxon>
        <taxon>Odocoileinae</taxon>
        <taxon>Rangifer</taxon>
    </lineage>
</organism>